<dbReference type="KEGG" id="aman:B6F84_05630"/>
<sequence length="211" mass="23512">MIIENFVSGPLNTNSYLLISNNEAIVIDAGGDMSELINYLKAKSITPKIIIATHGHFDHILGMPQLKKFYPSTLFIINEKDIDLVKDSKRMAISLGVEMEEIPFPDQFIKDGNKIILNDEELKIIETPGHTMGSICILTKNSIFTGDTLFNETVGRTDLGGSTDFLKNSLEKLKQLPDELIVYPGHGNFTTLGYEKLHNPFLNGEIDLSEL</sequence>
<dbReference type="InterPro" id="IPR036866">
    <property type="entry name" value="RibonucZ/Hydroxyglut_hydro"/>
</dbReference>
<dbReference type="EMBL" id="CP020477">
    <property type="protein sequence ID" value="ARM75567.1"/>
    <property type="molecule type" value="Genomic_DNA"/>
</dbReference>
<comment type="cofactor">
    <cofactor evidence="1">
        <name>Zn(2+)</name>
        <dbReference type="ChEBI" id="CHEBI:29105"/>
    </cofactor>
</comment>
<evidence type="ECO:0000313" key="6">
    <source>
        <dbReference type="EMBL" id="ARM75567.1"/>
    </source>
</evidence>
<dbReference type="STRING" id="282676.B6F84_05630"/>
<dbReference type="Pfam" id="PF00753">
    <property type="entry name" value="Lactamase_B"/>
    <property type="match status" value="1"/>
</dbReference>
<dbReference type="PANTHER" id="PTHR46233:SF3">
    <property type="entry name" value="HYDROXYACYLGLUTATHIONE HYDROLASE GLOC"/>
    <property type="match status" value="1"/>
</dbReference>
<evidence type="ECO:0000256" key="2">
    <source>
        <dbReference type="ARBA" id="ARBA00022723"/>
    </source>
</evidence>
<dbReference type="Gene3D" id="3.60.15.10">
    <property type="entry name" value="Ribonuclease Z/Hydroxyacylglutathione hydrolase-like"/>
    <property type="match status" value="1"/>
</dbReference>
<dbReference type="InterPro" id="IPR051453">
    <property type="entry name" value="MBL_Glyoxalase_II"/>
</dbReference>
<keyword evidence="4" id="KW-0862">Zinc</keyword>
<evidence type="ECO:0000256" key="4">
    <source>
        <dbReference type="ARBA" id="ARBA00022833"/>
    </source>
</evidence>
<evidence type="ECO:0000259" key="5">
    <source>
        <dbReference type="SMART" id="SM00849"/>
    </source>
</evidence>
<dbReference type="GO" id="GO:0046872">
    <property type="term" value="F:metal ion binding"/>
    <property type="evidence" value="ECO:0007669"/>
    <property type="project" value="UniProtKB-KW"/>
</dbReference>
<evidence type="ECO:0000256" key="1">
    <source>
        <dbReference type="ARBA" id="ARBA00001947"/>
    </source>
</evidence>
<dbReference type="AlphaFoldDB" id="A0A1W6JZ98"/>
<keyword evidence="2" id="KW-0479">Metal-binding</keyword>
<dbReference type="CDD" id="cd06262">
    <property type="entry name" value="metallo-hydrolase-like_MBL-fold"/>
    <property type="match status" value="1"/>
</dbReference>
<dbReference type="SMART" id="SM00849">
    <property type="entry name" value="Lactamase_B"/>
    <property type="match status" value="1"/>
</dbReference>
<keyword evidence="3 6" id="KW-0378">Hydrolase</keyword>
<dbReference type="GO" id="GO:0016787">
    <property type="term" value="F:hydrolase activity"/>
    <property type="evidence" value="ECO:0007669"/>
    <property type="project" value="UniProtKB-KW"/>
</dbReference>
<dbReference type="GeneID" id="41590380"/>
<accession>A0A1W6JZ98</accession>
<keyword evidence="7" id="KW-1185">Reference proteome</keyword>
<dbReference type="SUPFAM" id="SSF56281">
    <property type="entry name" value="Metallo-hydrolase/oxidoreductase"/>
    <property type="match status" value="1"/>
</dbReference>
<dbReference type="InterPro" id="IPR001279">
    <property type="entry name" value="Metallo-B-lactamas"/>
</dbReference>
<dbReference type="PANTHER" id="PTHR46233">
    <property type="entry name" value="HYDROXYACYLGLUTATHIONE HYDROLASE GLOC"/>
    <property type="match status" value="1"/>
</dbReference>
<dbReference type="Proteomes" id="UP000193404">
    <property type="component" value="Chromosome"/>
</dbReference>
<feature type="domain" description="Metallo-beta-lactamase" evidence="5">
    <location>
        <begin position="12"/>
        <end position="186"/>
    </location>
</feature>
<reference evidence="6 7" key="1">
    <citation type="submission" date="2017-03" db="EMBL/GenBank/DDBJ databases">
        <title>Sulfur activation and transportation mechanism of thermophilic Archaea Acidianus manzaensis YN-25.</title>
        <authorList>
            <person name="Ma Y."/>
            <person name="Yang Y."/>
            <person name="Xia J."/>
        </authorList>
    </citation>
    <scope>NUCLEOTIDE SEQUENCE [LARGE SCALE GENOMIC DNA]</scope>
    <source>
        <strain evidence="6 7">YN-25</strain>
    </source>
</reference>
<dbReference type="RefSeq" id="WP_148691336.1">
    <property type="nucleotide sequence ID" value="NZ_CP020477.1"/>
</dbReference>
<name>A0A1W6JZ98_9CREN</name>
<dbReference type="OrthoDB" id="197151at2157"/>
<organism evidence="6 7">
    <name type="scientific">Acidianus manzaensis</name>
    <dbReference type="NCBI Taxonomy" id="282676"/>
    <lineage>
        <taxon>Archaea</taxon>
        <taxon>Thermoproteota</taxon>
        <taxon>Thermoprotei</taxon>
        <taxon>Sulfolobales</taxon>
        <taxon>Sulfolobaceae</taxon>
        <taxon>Acidianus</taxon>
    </lineage>
</organism>
<evidence type="ECO:0000313" key="7">
    <source>
        <dbReference type="Proteomes" id="UP000193404"/>
    </source>
</evidence>
<proteinExistence type="predicted"/>
<protein>
    <submittedName>
        <fullName evidence="6">MBL fold metallo-hydrolase</fullName>
    </submittedName>
</protein>
<evidence type="ECO:0000256" key="3">
    <source>
        <dbReference type="ARBA" id="ARBA00022801"/>
    </source>
</evidence>
<gene>
    <name evidence="6" type="ORF">B6F84_05630</name>
</gene>